<evidence type="ECO:0000313" key="2">
    <source>
        <dbReference type="Proteomes" id="UP000215335"/>
    </source>
</evidence>
<dbReference type="EMBL" id="NNAY01000177">
    <property type="protein sequence ID" value="OXU30282.1"/>
    <property type="molecule type" value="Genomic_DNA"/>
</dbReference>
<sequence length="141" mass="16469">MTICINWSEYRVLCVCKMQIQKFNYVTDGIRIYNVKESVLGKLLTLGNRLFKTNGTSVVVELNGTSTDDNETLFAISLKDEVFMILKETLTRIKLILFQLKNLKHLILKSKRLEVKVDEEKNYLSIIFLKPYTELKNFKIL</sequence>
<dbReference type="Proteomes" id="UP000215335">
    <property type="component" value="Unassembled WGS sequence"/>
</dbReference>
<evidence type="ECO:0000313" key="1">
    <source>
        <dbReference type="EMBL" id="OXU30282.1"/>
    </source>
</evidence>
<gene>
    <name evidence="1" type="ORF">TSAR_003417</name>
</gene>
<organism evidence="1 2">
    <name type="scientific">Trichomalopsis sarcophagae</name>
    <dbReference type="NCBI Taxonomy" id="543379"/>
    <lineage>
        <taxon>Eukaryota</taxon>
        <taxon>Metazoa</taxon>
        <taxon>Ecdysozoa</taxon>
        <taxon>Arthropoda</taxon>
        <taxon>Hexapoda</taxon>
        <taxon>Insecta</taxon>
        <taxon>Pterygota</taxon>
        <taxon>Neoptera</taxon>
        <taxon>Endopterygota</taxon>
        <taxon>Hymenoptera</taxon>
        <taxon>Apocrita</taxon>
        <taxon>Proctotrupomorpha</taxon>
        <taxon>Chalcidoidea</taxon>
        <taxon>Pteromalidae</taxon>
        <taxon>Pteromalinae</taxon>
        <taxon>Trichomalopsis</taxon>
    </lineage>
</organism>
<keyword evidence="2" id="KW-1185">Reference proteome</keyword>
<name>A0A232FHY3_9HYME</name>
<proteinExistence type="predicted"/>
<comment type="caution">
    <text evidence="1">The sequence shown here is derived from an EMBL/GenBank/DDBJ whole genome shotgun (WGS) entry which is preliminary data.</text>
</comment>
<reference evidence="1 2" key="1">
    <citation type="journal article" date="2017" name="Curr. Biol.">
        <title>The Evolution of Venom by Co-option of Single-Copy Genes.</title>
        <authorList>
            <person name="Martinson E.O."/>
            <person name="Mrinalini"/>
            <person name="Kelkar Y.D."/>
            <person name="Chang C.H."/>
            <person name="Werren J.H."/>
        </authorList>
    </citation>
    <scope>NUCLEOTIDE SEQUENCE [LARGE SCALE GENOMIC DNA]</scope>
    <source>
        <strain evidence="1 2">Alberta</strain>
        <tissue evidence="1">Whole body</tissue>
    </source>
</reference>
<accession>A0A232FHY3</accession>
<dbReference type="AlphaFoldDB" id="A0A232FHY3"/>
<protein>
    <submittedName>
        <fullName evidence="1">Uncharacterized protein</fullName>
    </submittedName>
</protein>